<gene>
    <name evidence="2" type="ORF">TRIADDRAFT_52187</name>
</gene>
<dbReference type="SUPFAM" id="SSF55418">
    <property type="entry name" value="eIF4e-like"/>
    <property type="match status" value="1"/>
</dbReference>
<dbReference type="GeneID" id="6750031"/>
<evidence type="ECO:0000313" key="2">
    <source>
        <dbReference type="EMBL" id="EDV28877.1"/>
    </source>
</evidence>
<dbReference type="InParanoid" id="B3RM04"/>
<dbReference type="InterPro" id="IPR001040">
    <property type="entry name" value="TIF_eIF_4E"/>
</dbReference>
<dbReference type="PhylomeDB" id="B3RM04"/>
<dbReference type="InterPro" id="IPR023398">
    <property type="entry name" value="TIF_eIF4e-like"/>
</dbReference>
<proteinExistence type="inferred from homology"/>
<comment type="similarity">
    <text evidence="1">Belongs to the eukaryotic initiation factor 4E family.</text>
</comment>
<dbReference type="OMA" id="VWNKTAN"/>
<dbReference type="AlphaFoldDB" id="B3RM04"/>
<dbReference type="PANTHER" id="PTHR11960">
    <property type="entry name" value="EUKARYOTIC TRANSLATION INITIATION FACTOR 4E RELATED"/>
    <property type="match status" value="1"/>
</dbReference>
<keyword evidence="3" id="KW-1185">Reference proteome</keyword>
<evidence type="ECO:0000256" key="1">
    <source>
        <dbReference type="RuleBase" id="RU004374"/>
    </source>
</evidence>
<dbReference type="Gene3D" id="3.30.760.10">
    <property type="entry name" value="RNA Cap, Translation Initiation Factor Eif4e"/>
    <property type="match status" value="1"/>
</dbReference>
<sequence length="225" mass="25465">MNKNAFEVLSPDAEDSGDVSIHEESKALSDATVAVGEHALNSKFTFWFSRRPPGKQQTPVNYEENIKPVGTVASVEQFWNYYSHMARPGDLTGHSDIHLFKDGIKPIWEDEANREGGKWIIRLRKGLASRYWENLILAMIGEQFAVGNEICGAVVSIRFQEDILSLWNRSATEQLVTARIRDTLKRVLGLPANTILEYKSHNDSLKLCAFFHLEITRVIGILMFS</sequence>
<evidence type="ECO:0000313" key="3">
    <source>
        <dbReference type="Proteomes" id="UP000009022"/>
    </source>
</evidence>
<dbReference type="PANTHER" id="PTHR11960:SF18">
    <property type="entry name" value="EUKARYOTIC TRANSLATION INITIATION FACTOR 4E HOMOLOGOUS PROTEIN, ISOFORM B"/>
    <property type="match status" value="1"/>
</dbReference>
<dbReference type="EMBL" id="DS985241">
    <property type="protein sequence ID" value="EDV28877.1"/>
    <property type="molecule type" value="Genomic_DNA"/>
</dbReference>
<dbReference type="GO" id="GO:0003743">
    <property type="term" value="F:translation initiation factor activity"/>
    <property type="evidence" value="ECO:0000318"/>
    <property type="project" value="GO_Central"/>
</dbReference>
<reference evidence="2 3" key="1">
    <citation type="journal article" date="2008" name="Nature">
        <title>The Trichoplax genome and the nature of placozoans.</title>
        <authorList>
            <person name="Srivastava M."/>
            <person name="Begovic E."/>
            <person name="Chapman J."/>
            <person name="Putnam N.H."/>
            <person name="Hellsten U."/>
            <person name="Kawashima T."/>
            <person name="Kuo A."/>
            <person name="Mitros T."/>
            <person name="Salamov A."/>
            <person name="Carpenter M.L."/>
            <person name="Signorovitch A.Y."/>
            <person name="Moreno M.A."/>
            <person name="Kamm K."/>
            <person name="Grimwood J."/>
            <person name="Schmutz J."/>
            <person name="Shapiro H."/>
            <person name="Grigoriev I.V."/>
            <person name="Buss L.W."/>
            <person name="Schierwater B."/>
            <person name="Dellaporta S.L."/>
            <person name="Rokhsar D.S."/>
        </authorList>
    </citation>
    <scope>NUCLEOTIDE SEQUENCE [LARGE SCALE GENOMIC DNA]</scope>
    <source>
        <strain evidence="2 3">Grell-BS-1999</strain>
    </source>
</reference>
<dbReference type="OrthoDB" id="590761at2759"/>
<dbReference type="GO" id="GO:0016281">
    <property type="term" value="C:eukaryotic translation initiation factor 4F complex"/>
    <property type="evidence" value="ECO:0000318"/>
    <property type="project" value="GO_Central"/>
</dbReference>
<dbReference type="Pfam" id="PF01652">
    <property type="entry name" value="IF4E"/>
    <property type="match status" value="1"/>
</dbReference>
<dbReference type="eggNOG" id="KOG1669">
    <property type="taxonomic scope" value="Eukaryota"/>
</dbReference>
<dbReference type="PROSITE" id="PS00813">
    <property type="entry name" value="IF4E"/>
    <property type="match status" value="1"/>
</dbReference>
<dbReference type="GO" id="GO:0006413">
    <property type="term" value="P:translational initiation"/>
    <property type="evidence" value="ECO:0000318"/>
    <property type="project" value="GO_Central"/>
</dbReference>
<dbReference type="InterPro" id="IPR019770">
    <property type="entry name" value="TIF_eIF_4E_CS"/>
</dbReference>
<dbReference type="RefSeq" id="XP_002108079.1">
    <property type="nucleotide sequence ID" value="XM_002108043.1"/>
</dbReference>
<organism evidence="2 3">
    <name type="scientific">Trichoplax adhaerens</name>
    <name type="common">Trichoplax reptans</name>
    <dbReference type="NCBI Taxonomy" id="10228"/>
    <lineage>
        <taxon>Eukaryota</taxon>
        <taxon>Metazoa</taxon>
        <taxon>Placozoa</taxon>
        <taxon>Uniplacotomia</taxon>
        <taxon>Trichoplacea</taxon>
        <taxon>Trichoplacidae</taxon>
        <taxon>Trichoplax</taxon>
    </lineage>
</organism>
<dbReference type="GO" id="GO:0000340">
    <property type="term" value="F:RNA 7-methylguanosine cap binding"/>
    <property type="evidence" value="ECO:0000318"/>
    <property type="project" value="GO_Central"/>
</dbReference>
<keyword evidence="1" id="KW-0648">Protein biosynthesis</keyword>
<protein>
    <recommendedName>
        <fullName evidence="4">EIF-4F 25 kDa subunit</fullName>
    </recommendedName>
</protein>
<evidence type="ECO:0008006" key="4">
    <source>
        <dbReference type="Google" id="ProtNLM"/>
    </source>
</evidence>
<keyword evidence="1" id="KW-0396">Initiation factor</keyword>
<name>B3RM04_TRIAD</name>
<dbReference type="STRING" id="10228.B3RM04"/>
<dbReference type="FunFam" id="3.30.760.10:FF:000014">
    <property type="entry name" value="Eukaryotic translation initiation factor 4E-4"/>
    <property type="match status" value="1"/>
</dbReference>
<dbReference type="Proteomes" id="UP000009022">
    <property type="component" value="Unassembled WGS sequence"/>
</dbReference>
<accession>B3RM04</accession>
<dbReference type="KEGG" id="tad:TRIADDRAFT_52187"/>
<dbReference type="CTD" id="6750031"/>
<dbReference type="HOGENOM" id="CLU_043552_3_1_1"/>
<keyword evidence="1" id="KW-0694">RNA-binding</keyword>